<evidence type="ECO:0000256" key="1">
    <source>
        <dbReference type="ARBA" id="ARBA00001231"/>
    </source>
</evidence>
<evidence type="ECO:0000259" key="7">
    <source>
        <dbReference type="Pfam" id="PF02838"/>
    </source>
</evidence>
<dbReference type="PRINTS" id="PR00738">
    <property type="entry name" value="GLHYDRLASE20"/>
</dbReference>
<dbReference type="Pfam" id="PF00728">
    <property type="entry name" value="Glyco_hydro_20"/>
    <property type="match status" value="1"/>
</dbReference>
<dbReference type="InterPro" id="IPR025705">
    <property type="entry name" value="Beta_hexosaminidase_sua/sub"/>
</dbReference>
<evidence type="ECO:0000256" key="5">
    <source>
        <dbReference type="ARBA" id="ARBA00023295"/>
    </source>
</evidence>
<evidence type="ECO:0000259" key="6">
    <source>
        <dbReference type="Pfam" id="PF00728"/>
    </source>
</evidence>
<keyword evidence="9" id="KW-1185">Reference proteome</keyword>
<gene>
    <name evidence="8" type="ORF">GCM10023143_09740</name>
</gene>
<name>A0ABP8FJ20_9BACT</name>
<evidence type="ECO:0000256" key="3">
    <source>
        <dbReference type="ARBA" id="ARBA00012663"/>
    </source>
</evidence>
<organism evidence="8 9">
    <name type="scientific">Compostibacter hankyongensis</name>
    <dbReference type="NCBI Taxonomy" id="1007089"/>
    <lineage>
        <taxon>Bacteria</taxon>
        <taxon>Pseudomonadati</taxon>
        <taxon>Bacteroidota</taxon>
        <taxon>Chitinophagia</taxon>
        <taxon>Chitinophagales</taxon>
        <taxon>Chitinophagaceae</taxon>
        <taxon>Compostibacter</taxon>
    </lineage>
</organism>
<evidence type="ECO:0000256" key="4">
    <source>
        <dbReference type="ARBA" id="ARBA00022801"/>
    </source>
</evidence>
<dbReference type="PANTHER" id="PTHR22600">
    <property type="entry name" value="BETA-HEXOSAMINIDASE"/>
    <property type="match status" value="1"/>
</dbReference>
<comment type="similarity">
    <text evidence="2">Belongs to the glycosyl hydrolase 20 family.</text>
</comment>
<evidence type="ECO:0000313" key="9">
    <source>
        <dbReference type="Proteomes" id="UP001501207"/>
    </source>
</evidence>
<evidence type="ECO:0000313" key="8">
    <source>
        <dbReference type="EMBL" id="GAA4304932.1"/>
    </source>
</evidence>
<dbReference type="InterPro" id="IPR029018">
    <property type="entry name" value="Hex-like_dom2"/>
</dbReference>
<keyword evidence="4" id="KW-0378">Hydrolase</keyword>
<evidence type="ECO:0000256" key="2">
    <source>
        <dbReference type="ARBA" id="ARBA00006285"/>
    </source>
</evidence>
<dbReference type="Pfam" id="PF02838">
    <property type="entry name" value="Glyco_hydro_20b"/>
    <property type="match status" value="1"/>
</dbReference>
<dbReference type="PIRSF" id="PIRSF001093">
    <property type="entry name" value="B-hxosamndse_ab_euk"/>
    <property type="match status" value="1"/>
</dbReference>
<feature type="domain" description="Beta-hexosaminidase bacterial type N-terminal" evidence="7">
    <location>
        <begin position="31"/>
        <end position="161"/>
    </location>
</feature>
<comment type="caution">
    <text evidence="8">The sequence shown here is derived from an EMBL/GenBank/DDBJ whole genome shotgun (WGS) entry which is preliminary data.</text>
</comment>
<sequence length="561" mass="63702">MLLVPLAQLSCTSNSTSGGGTDTDSSLAPVSIIPAPVKVEKQAGHFTINPSTMLVMSGTGLEKSIRFFNAYLQKYYGFQLQVKDLSKNGEDIPASNVVVLNYEKIEYKIPGAYNMEVTGDKVNINGDNEEGVFYGMQTLIQLLPPDRSQSLKIPAVKITDHPRFAYRGMMLDCGRHFFDTAFVKQFIDYLALQKMNTFHWHLTEDQGWRIEIKKYPRLTEVGAWRNGTIIGHHPGDGNDKTRSGGFYTQEQIKDIVRYAADRYITIIPEIEMPGHSSAAIAAYPQLSCFPNESTKIGKTPWNGPRTGKQVQQTWGVFQDVYAPTEYTFTFLENVLDEVIQLFPSKYIHIGGDECPKDNWKRSAFCQKLIREKGLKNEEGLQSYFVQRIEKYLNSKGREIIGWDEILEGGLAPNATVMSWRGEKGGIEAAKQHHDVVMSPTTYCYLDYYQSDNHDSLSIGGNLPLEKVYSYEPFPKELTADEAQYIKGVQANLWTEYIAWPSKVEYMLFPRAAALAEIAWSPKEKKNFNDFTDRLKTQYARYRLWGTSYFDIFKTDSTGTPK</sequence>
<dbReference type="SUPFAM" id="SSF55545">
    <property type="entry name" value="beta-N-acetylhexosaminidase-like domain"/>
    <property type="match status" value="1"/>
</dbReference>
<feature type="domain" description="Glycoside hydrolase family 20 catalytic" evidence="6">
    <location>
        <begin position="164"/>
        <end position="521"/>
    </location>
</feature>
<dbReference type="EC" id="3.2.1.52" evidence="3"/>
<dbReference type="InterPro" id="IPR015882">
    <property type="entry name" value="HEX_bac_N"/>
</dbReference>
<keyword evidence="5" id="KW-0326">Glycosidase</keyword>
<accession>A0ABP8FJ20</accession>
<protein>
    <recommendedName>
        <fullName evidence="3">beta-N-acetylhexosaminidase</fullName>
        <ecNumber evidence="3">3.2.1.52</ecNumber>
    </recommendedName>
</protein>
<dbReference type="EMBL" id="BAABFN010000001">
    <property type="protein sequence ID" value="GAA4304932.1"/>
    <property type="molecule type" value="Genomic_DNA"/>
</dbReference>
<comment type="catalytic activity">
    <reaction evidence="1">
        <text>Hydrolysis of terminal non-reducing N-acetyl-D-hexosamine residues in N-acetyl-beta-D-hexosaminides.</text>
        <dbReference type="EC" id="3.2.1.52"/>
    </reaction>
</comment>
<dbReference type="CDD" id="cd06563">
    <property type="entry name" value="GH20_chitobiase-like"/>
    <property type="match status" value="1"/>
</dbReference>
<dbReference type="Gene3D" id="3.20.20.80">
    <property type="entry name" value="Glycosidases"/>
    <property type="match status" value="1"/>
</dbReference>
<reference evidence="9" key="1">
    <citation type="journal article" date="2019" name="Int. J. Syst. Evol. Microbiol.">
        <title>The Global Catalogue of Microorganisms (GCM) 10K type strain sequencing project: providing services to taxonomists for standard genome sequencing and annotation.</title>
        <authorList>
            <consortium name="The Broad Institute Genomics Platform"/>
            <consortium name="The Broad Institute Genome Sequencing Center for Infectious Disease"/>
            <person name="Wu L."/>
            <person name="Ma J."/>
        </authorList>
    </citation>
    <scope>NUCLEOTIDE SEQUENCE [LARGE SCALE GENOMIC DNA]</scope>
    <source>
        <strain evidence="9">JCM 17664</strain>
    </source>
</reference>
<dbReference type="Gene3D" id="3.30.379.10">
    <property type="entry name" value="Chitobiase/beta-hexosaminidase domain 2-like"/>
    <property type="match status" value="1"/>
</dbReference>
<proteinExistence type="inferred from homology"/>
<dbReference type="PANTHER" id="PTHR22600:SF57">
    <property type="entry name" value="BETA-N-ACETYLHEXOSAMINIDASE"/>
    <property type="match status" value="1"/>
</dbReference>
<dbReference type="Proteomes" id="UP001501207">
    <property type="component" value="Unassembled WGS sequence"/>
</dbReference>
<dbReference type="InterPro" id="IPR015883">
    <property type="entry name" value="Glyco_hydro_20_cat"/>
</dbReference>
<dbReference type="InterPro" id="IPR017853">
    <property type="entry name" value="GH"/>
</dbReference>
<dbReference type="SUPFAM" id="SSF51445">
    <property type="entry name" value="(Trans)glycosidases"/>
    <property type="match status" value="1"/>
</dbReference>